<accession>A0ABN9CRH2</accession>
<gene>
    <name evidence="1" type="ORF">SPARVUS_LOCUS5661682</name>
</gene>
<protein>
    <submittedName>
        <fullName evidence="1">Uncharacterized protein</fullName>
    </submittedName>
</protein>
<evidence type="ECO:0000313" key="1">
    <source>
        <dbReference type="EMBL" id="CAI9562795.1"/>
    </source>
</evidence>
<reference evidence="1" key="1">
    <citation type="submission" date="2023-05" db="EMBL/GenBank/DDBJ databases">
        <authorList>
            <person name="Stuckert A."/>
        </authorList>
    </citation>
    <scope>NUCLEOTIDE SEQUENCE</scope>
</reference>
<name>A0ABN9CRH2_9NEOB</name>
<dbReference type="Proteomes" id="UP001162483">
    <property type="component" value="Unassembled WGS sequence"/>
</dbReference>
<evidence type="ECO:0000313" key="2">
    <source>
        <dbReference type="Proteomes" id="UP001162483"/>
    </source>
</evidence>
<keyword evidence="2" id="KW-1185">Reference proteome</keyword>
<dbReference type="EMBL" id="CATNWA010012064">
    <property type="protein sequence ID" value="CAI9562795.1"/>
    <property type="molecule type" value="Genomic_DNA"/>
</dbReference>
<organism evidence="1 2">
    <name type="scientific">Staurois parvus</name>
    <dbReference type="NCBI Taxonomy" id="386267"/>
    <lineage>
        <taxon>Eukaryota</taxon>
        <taxon>Metazoa</taxon>
        <taxon>Chordata</taxon>
        <taxon>Craniata</taxon>
        <taxon>Vertebrata</taxon>
        <taxon>Euteleostomi</taxon>
        <taxon>Amphibia</taxon>
        <taxon>Batrachia</taxon>
        <taxon>Anura</taxon>
        <taxon>Neobatrachia</taxon>
        <taxon>Ranoidea</taxon>
        <taxon>Ranidae</taxon>
        <taxon>Staurois</taxon>
    </lineage>
</organism>
<feature type="non-terminal residue" evidence="1">
    <location>
        <position position="1"/>
    </location>
</feature>
<sequence>GTSVRGPDHVITDWPISDHEAQSNNTKIWRNWKYYFLTSLLTTSEICE</sequence>
<proteinExistence type="predicted"/>
<comment type="caution">
    <text evidence="1">The sequence shown here is derived from an EMBL/GenBank/DDBJ whole genome shotgun (WGS) entry which is preliminary data.</text>
</comment>